<dbReference type="Proteomes" id="UP000676336">
    <property type="component" value="Unassembled WGS sequence"/>
</dbReference>
<reference evidence="1" key="1">
    <citation type="submission" date="2021-02" db="EMBL/GenBank/DDBJ databases">
        <authorList>
            <person name="Nowell W R."/>
        </authorList>
    </citation>
    <scope>NUCLEOTIDE SEQUENCE</scope>
</reference>
<evidence type="ECO:0000313" key="2">
    <source>
        <dbReference type="Proteomes" id="UP000676336"/>
    </source>
</evidence>
<accession>A0A8S2KMY0</accession>
<organism evidence="1 2">
    <name type="scientific">Rotaria magnacalcarata</name>
    <dbReference type="NCBI Taxonomy" id="392030"/>
    <lineage>
        <taxon>Eukaryota</taxon>
        <taxon>Metazoa</taxon>
        <taxon>Spiralia</taxon>
        <taxon>Gnathifera</taxon>
        <taxon>Rotifera</taxon>
        <taxon>Eurotatoria</taxon>
        <taxon>Bdelloidea</taxon>
        <taxon>Philodinida</taxon>
        <taxon>Philodinidae</taxon>
        <taxon>Rotaria</taxon>
    </lineage>
</organism>
<gene>
    <name evidence="1" type="ORF">SMN809_LOCUS3803</name>
</gene>
<evidence type="ECO:0000313" key="1">
    <source>
        <dbReference type="EMBL" id="CAF3847172.1"/>
    </source>
</evidence>
<dbReference type="SUPFAM" id="SSF50249">
    <property type="entry name" value="Nucleic acid-binding proteins"/>
    <property type="match status" value="1"/>
</dbReference>
<dbReference type="EMBL" id="CAJOBI010000824">
    <property type="protein sequence ID" value="CAF3847172.1"/>
    <property type="molecule type" value="Genomic_DNA"/>
</dbReference>
<name>A0A8S2KMY0_9BILA</name>
<dbReference type="AlphaFoldDB" id="A0A8S2KMY0"/>
<dbReference type="InterPro" id="IPR012340">
    <property type="entry name" value="NA-bd_OB-fold"/>
</dbReference>
<sequence length="293" mass="32948">MGEYLNNQKGVKLNKLKFNGDNTYIATNETIATEKHLSLTPLCTQITTIKNIESMSDGEYTSFTCKIIDIGPDETIFFNNGPKRIQKLKRAIIVANKTDSINMNIWENHFNLIKQDQSYIIKLAKVKIYNDDISITTTTHSTYEPIEDIGSVNCSDSAHIAHESAISGVITSIGLLEQRCSCPKCYSTDVECNDKTIKCITCKSRSLYVKDPIKPNKIKVNILDSHQNIIELIVDTCNIEALLERCNRTELIEGDLVEQEAVLLALSSIKVFVNFNPKNMHINSIVLNNIEDN</sequence>
<proteinExistence type="predicted"/>
<comment type="caution">
    <text evidence="1">The sequence shown here is derived from an EMBL/GenBank/DDBJ whole genome shotgun (WGS) entry which is preliminary data.</text>
</comment>
<dbReference type="Gene3D" id="2.40.50.140">
    <property type="entry name" value="Nucleic acid-binding proteins"/>
    <property type="match status" value="1"/>
</dbReference>
<protein>
    <submittedName>
        <fullName evidence="1">Uncharacterized protein</fullName>
    </submittedName>
</protein>